<dbReference type="EMBL" id="AUPC02000057">
    <property type="protein sequence ID" value="POG75731.1"/>
    <property type="molecule type" value="Genomic_DNA"/>
</dbReference>
<reference evidence="1 2" key="2">
    <citation type="journal article" date="2018" name="New Phytol.">
        <title>High intraspecific genome diversity in the model arbuscular mycorrhizal symbiont Rhizophagus irregularis.</title>
        <authorList>
            <person name="Chen E.C.H."/>
            <person name="Morin E."/>
            <person name="Beaudet D."/>
            <person name="Noel J."/>
            <person name="Yildirir G."/>
            <person name="Ndikumana S."/>
            <person name="Charron P."/>
            <person name="St-Onge C."/>
            <person name="Giorgi J."/>
            <person name="Kruger M."/>
            <person name="Marton T."/>
            <person name="Ropars J."/>
            <person name="Grigoriev I.V."/>
            <person name="Hainaut M."/>
            <person name="Henrissat B."/>
            <person name="Roux C."/>
            <person name="Martin F."/>
            <person name="Corradi N."/>
        </authorList>
    </citation>
    <scope>NUCLEOTIDE SEQUENCE [LARGE SCALE GENOMIC DNA]</scope>
    <source>
        <strain evidence="1 2">DAOM 197198</strain>
    </source>
</reference>
<sequence length="73" mass="8030">MKKSMNFPTPNTYSTLKQKGSLLLKSLLHGGIRNIQIFKSPLILFGNGIIAKMKILSAIISNGASMEIEIRVL</sequence>
<name>A0A2P4QDM3_RHIID</name>
<reference evidence="1 2" key="1">
    <citation type="journal article" date="2013" name="Proc. Natl. Acad. Sci. U.S.A.">
        <title>Genome of an arbuscular mycorrhizal fungus provides insight into the oldest plant symbiosis.</title>
        <authorList>
            <person name="Tisserant E."/>
            <person name="Malbreil M."/>
            <person name="Kuo A."/>
            <person name="Kohler A."/>
            <person name="Symeonidi A."/>
            <person name="Balestrini R."/>
            <person name="Charron P."/>
            <person name="Duensing N."/>
            <person name="Frei Dit Frey N."/>
            <person name="Gianinazzi-Pearson V."/>
            <person name="Gilbert L.B."/>
            <person name="Handa Y."/>
            <person name="Herr J.R."/>
            <person name="Hijri M."/>
            <person name="Koul R."/>
            <person name="Kawaguchi M."/>
            <person name="Krajinski F."/>
            <person name="Lammers P.J."/>
            <person name="Masclaux F.G."/>
            <person name="Murat C."/>
            <person name="Morin E."/>
            <person name="Ndikumana S."/>
            <person name="Pagni M."/>
            <person name="Petitpierre D."/>
            <person name="Requena N."/>
            <person name="Rosikiewicz P."/>
            <person name="Riley R."/>
            <person name="Saito K."/>
            <person name="San Clemente H."/>
            <person name="Shapiro H."/>
            <person name="van Tuinen D."/>
            <person name="Becard G."/>
            <person name="Bonfante P."/>
            <person name="Paszkowski U."/>
            <person name="Shachar-Hill Y.Y."/>
            <person name="Tuskan G.A."/>
            <person name="Young P.W."/>
            <person name="Sanders I.R."/>
            <person name="Henrissat B."/>
            <person name="Rensing S.A."/>
            <person name="Grigoriev I.V."/>
            <person name="Corradi N."/>
            <person name="Roux C."/>
            <person name="Martin F."/>
        </authorList>
    </citation>
    <scope>NUCLEOTIDE SEQUENCE [LARGE SCALE GENOMIC DNA]</scope>
    <source>
        <strain evidence="1 2">DAOM 197198</strain>
    </source>
</reference>
<organism evidence="1 2">
    <name type="scientific">Rhizophagus irregularis (strain DAOM 181602 / DAOM 197198 / MUCL 43194)</name>
    <name type="common">Arbuscular mycorrhizal fungus</name>
    <name type="synonym">Glomus intraradices</name>
    <dbReference type="NCBI Taxonomy" id="747089"/>
    <lineage>
        <taxon>Eukaryota</taxon>
        <taxon>Fungi</taxon>
        <taxon>Fungi incertae sedis</taxon>
        <taxon>Mucoromycota</taxon>
        <taxon>Glomeromycotina</taxon>
        <taxon>Glomeromycetes</taxon>
        <taxon>Glomerales</taxon>
        <taxon>Glomeraceae</taxon>
        <taxon>Rhizophagus</taxon>
    </lineage>
</organism>
<comment type="caution">
    <text evidence="1">The sequence shown here is derived from an EMBL/GenBank/DDBJ whole genome shotgun (WGS) entry which is preliminary data.</text>
</comment>
<evidence type="ECO:0000313" key="1">
    <source>
        <dbReference type="EMBL" id="POG75731.1"/>
    </source>
</evidence>
<keyword evidence="2" id="KW-1185">Reference proteome</keyword>
<dbReference type="Proteomes" id="UP000018888">
    <property type="component" value="Unassembled WGS sequence"/>
</dbReference>
<gene>
    <name evidence="1" type="ORF">GLOIN_2v1561943</name>
</gene>
<evidence type="ECO:0000313" key="2">
    <source>
        <dbReference type="Proteomes" id="UP000018888"/>
    </source>
</evidence>
<proteinExistence type="predicted"/>
<protein>
    <submittedName>
        <fullName evidence="1">Uncharacterized protein</fullName>
    </submittedName>
</protein>
<accession>A0A2P4QDM3</accession>
<dbReference type="AlphaFoldDB" id="A0A2P4QDM3"/>